<accession>A0A6L8T030</accession>
<protein>
    <submittedName>
        <fullName evidence="1">Uncharacterized protein</fullName>
    </submittedName>
</protein>
<name>A0A6L8T030_9FIRM</name>
<dbReference type="Proteomes" id="UP000477285">
    <property type="component" value="Unassembled WGS sequence"/>
</dbReference>
<evidence type="ECO:0000313" key="2">
    <source>
        <dbReference type="Proteomes" id="UP000477285"/>
    </source>
</evidence>
<sequence length="219" mass="26549">MQRGDRCNITKDFREYIGREYTTNEGYKITILDYIGRHEILIKFNDNPDVTIWTTLQNIKNGQIKNPYKRSVYNIGYYGVGNYTARNNNIKTEEYIKWISMFVRCYDDKYHERQPSYIGCTVAEPFQNFQIFAEWYNHNIYECNYPLELDKDFLYEGNKIYSPATCCFLPKEINTAINYKRHDVEYMQKLYLKYKMELPYRLRMELYYVSHPKEIKKAS</sequence>
<reference evidence="1 2" key="1">
    <citation type="journal article" date="2019" name="Nat. Med.">
        <title>A library of human gut bacterial isolates paired with longitudinal multiomics data enables mechanistic microbiome research.</title>
        <authorList>
            <person name="Poyet M."/>
            <person name="Groussin M."/>
            <person name="Gibbons S.M."/>
            <person name="Avila-Pacheco J."/>
            <person name="Jiang X."/>
            <person name="Kearney S.M."/>
            <person name="Perrotta A.R."/>
            <person name="Berdy B."/>
            <person name="Zhao S."/>
            <person name="Lieberman T.D."/>
            <person name="Swanson P.K."/>
            <person name="Smith M."/>
            <person name="Roesemann S."/>
            <person name="Alexander J.E."/>
            <person name="Rich S.A."/>
            <person name="Livny J."/>
            <person name="Vlamakis H."/>
            <person name="Clish C."/>
            <person name="Bullock K."/>
            <person name="Deik A."/>
            <person name="Scott J."/>
            <person name="Pierce K.A."/>
            <person name="Xavier R.J."/>
            <person name="Alm E.J."/>
        </authorList>
    </citation>
    <scope>NUCLEOTIDE SEQUENCE [LARGE SCALE GENOMIC DNA]</scope>
    <source>
        <strain evidence="1 2">BIOML-A1</strain>
    </source>
</reference>
<gene>
    <name evidence="1" type="ORF">GT728_03380</name>
</gene>
<evidence type="ECO:0000313" key="1">
    <source>
        <dbReference type="EMBL" id="MZL32262.1"/>
    </source>
</evidence>
<dbReference type="AlphaFoldDB" id="A0A6L8T030"/>
<comment type="caution">
    <text evidence="1">The sequence shown here is derived from an EMBL/GenBank/DDBJ whole genome shotgun (WGS) entry which is preliminary data.</text>
</comment>
<dbReference type="RefSeq" id="WP_161233382.1">
    <property type="nucleotide sequence ID" value="NZ_JAAIPC010000002.1"/>
</dbReference>
<dbReference type="EMBL" id="WWVQ01000005">
    <property type="protein sequence ID" value="MZL32262.1"/>
    <property type="molecule type" value="Genomic_DNA"/>
</dbReference>
<proteinExistence type="predicted"/>
<organism evidence="1 2">
    <name type="scientific">Blautia wexlerae</name>
    <dbReference type="NCBI Taxonomy" id="418240"/>
    <lineage>
        <taxon>Bacteria</taxon>
        <taxon>Bacillati</taxon>
        <taxon>Bacillota</taxon>
        <taxon>Clostridia</taxon>
        <taxon>Lachnospirales</taxon>
        <taxon>Lachnospiraceae</taxon>
        <taxon>Blautia</taxon>
    </lineage>
</organism>